<evidence type="ECO:0000313" key="7">
    <source>
        <dbReference type="Proteomes" id="UP000305675"/>
    </source>
</evidence>
<dbReference type="PANTHER" id="PTHR30126">
    <property type="entry name" value="HTH-TYPE TRANSCRIPTIONAL REGULATOR"/>
    <property type="match status" value="1"/>
</dbReference>
<comment type="caution">
    <text evidence="6">The sequence shown here is derived from an EMBL/GenBank/DDBJ whole genome shotgun (WGS) entry which is preliminary data.</text>
</comment>
<reference evidence="6 7" key="1">
    <citation type="submission" date="2019-04" db="EMBL/GenBank/DDBJ databases">
        <authorList>
            <person name="Hwang J.C."/>
        </authorList>
    </citation>
    <scope>NUCLEOTIDE SEQUENCE [LARGE SCALE GENOMIC DNA]</scope>
    <source>
        <strain evidence="6 7">IMCC35002</strain>
    </source>
</reference>
<dbReference type="PROSITE" id="PS50931">
    <property type="entry name" value="HTH_LYSR"/>
    <property type="match status" value="1"/>
</dbReference>
<dbReference type="AlphaFoldDB" id="A0A4U1BLQ8"/>
<dbReference type="PRINTS" id="PR00039">
    <property type="entry name" value="HTHLYSR"/>
</dbReference>
<dbReference type="EMBL" id="SWCJ01000009">
    <property type="protein sequence ID" value="TKB54228.1"/>
    <property type="molecule type" value="Genomic_DNA"/>
</dbReference>
<dbReference type="OrthoDB" id="5289754at2"/>
<dbReference type="GO" id="GO:0003700">
    <property type="term" value="F:DNA-binding transcription factor activity"/>
    <property type="evidence" value="ECO:0007669"/>
    <property type="project" value="InterPro"/>
</dbReference>
<evidence type="ECO:0000256" key="3">
    <source>
        <dbReference type="ARBA" id="ARBA00023125"/>
    </source>
</evidence>
<proteinExistence type="inferred from homology"/>
<protein>
    <submittedName>
        <fullName evidence="6">LysR family transcriptional regulator</fullName>
    </submittedName>
</protein>
<dbReference type="InterPro" id="IPR036388">
    <property type="entry name" value="WH-like_DNA-bd_sf"/>
</dbReference>
<dbReference type="InterPro" id="IPR005119">
    <property type="entry name" value="LysR_subst-bd"/>
</dbReference>
<evidence type="ECO:0000313" key="6">
    <source>
        <dbReference type="EMBL" id="TKB54228.1"/>
    </source>
</evidence>
<dbReference type="GO" id="GO:0000976">
    <property type="term" value="F:transcription cis-regulatory region binding"/>
    <property type="evidence" value="ECO:0007669"/>
    <property type="project" value="TreeGrafter"/>
</dbReference>
<evidence type="ECO:0000256" key="4">
    <source>
        <dbReference type="ARBA" id="ARBA00023163"/>
    </source>
</evidence>
<evidence type="ECO:0000256" key="2">
    <source>
        <dbReference type="ARBA" id="ARBA00023015"/>
    </source>
</evidence>
<name>A0A4U1BLQ8_9GAMM</name>
<dbReference type="CDD" id="cd05466">
    <property type="entry name" value="PBP2_LTTR_substrate"/>
    <property type="match status" value="1"/>
</dbReference>
<dbReference type="Pfam" id="PF03466">
    <property type="entry name" value="LysR_substrate"/>
    <property type="match status" value="1"/>
</dbReference>
<dbReference type="InterPro" id="IPR000847">
    <property type="entry name" value="LysR_HTH_N"/>
</dbReference>
<dbReference type="RefSeq" id="WP_136863777.1">
    <property type="nucleotide sequence ID" value="NZ_SWCJ01000009.1"/>
</dbReference>
<accession>A0A4U1BLQ8</accession>
<dbReference type="SUPFAM" id="SSF46785">
    <property type="entry name" value="Winged helix' DNA-binding domain"/>
    <property type="match status" value="1"/>
</dbReference>
<dbReference type="Gene3D" id="3.40.190.10">
    <property type="entry name" value="Periplasmic binding protein-like II"/>
    <property type="match status" value="2"/>
</dbReference>
<keyword evidence="2" id="KW-0805">Transcription regulation</keyword>
<dbReference type="Gene3D" id="1.10.10.10">
    <property type="entry name" value="Winged helix-like DNA-binding domain superfamily/Winged helix DNA-binding domain"/>
    <property type="match status" value="1"/>
</dbReference>
<keyword evidence="3" id="KW-0238">DNA-binding</keyword>
<sequence>MVNLTWLQTYVTLVETGHFTQTANKLAMTQPGVSQHVRKLEQHYKQPLLNRIGKGFELTQAGHRVYQQAQRTLGELAGLEQQLSTDDPFNGPVRIASPGSLGLELYPLLLNLQSKHPKLSIEYSFAPNTGVERDLVARKLDLGLVTRLGERPDLAYQPFGEEALCLVTPATVPEPTWDSLMTLGYIDHPDGPHQANLLLGANYPEYQQLSQFIKRGFCNHISLILEPVAQGLGFAVLPKFAVSSFAKQEAIRVHGLPNPIAEPIYLAQRRHQALPTRLQSIISEIASALGQIEASSN</sequence>
<gene>
    <name evidence="6" type="ORF">FCL42_12590</name>
</gene>
<keyword evidence="7" id="KW-1185">Reference proteome</keyword>
<comment type="similarity">
    <text evidence="1">Belongs to the LysR transcriptional regulatory family.</text>
</comment>
<dbReference type="PANTHER" id="PTHR30126:SF99">
    <property type="entry name" value="TRANSCRIPTIONAL REGULATOR LYSR FAMILY"/>
    <property type="match status" value="1"/>
</dbReference>
<dbReference type="SUPFAM" id="SSF53850">
    <property type="entry name" value="Periplasmic binding protein-like II"/>
    <property type="match status" value="1"/>
</dbReference>
<dbReference type="Pfam" id="PF00126">
    <property type="entry name" value="HTH_1"/>
    <property type="match status" value="1"/>
</dbReference>
<dbReference type="FunFam" id="1.10.10.10:FF:000001">
    <property type="entry name" value="LysR family transcriptional regulator"/>
    <property type="match status" value="1"/>
</dbReference>
<dbReference type="InterPro" id="IPR036390">
    <property type="entry name" value="WH_DNA-bd_sf"/>
</dbReference>
<evidence type="ECO:0000259" key="5">
    <source>
        <dbReference type="PROSITE" id="PS50931"/>
    </source>
</evidence>
<dbReference type="Proteomes" id="UP000305675">
    <property type="component" value="Unassembled WGS sequence"/>
</dbReference>
<feature type="domain" description="HTH lysR-type" evidence="5">
    <location>
        <begin position="2"/>
        <end position="59"/>
    </location>
</feature>
<keyword evidence="4" id="KW-0804">Transcription</keyword>
<evidence type="ECO:0000256" key="1">
    <source>
        <dbReference type="ARBA" id="ARBA00009437"/>
    </source>
</evidence>
<organism evidence="6 7">
    <name type="scientific">Ferrimonas aestuarii</name>
    <dbReference type="NCBI Taxonomy" id="2569539"/>
    <lineage>
        <taxon>Bacteria</taxon>
        <taxon>Pseudomonadati</taxon>
        <taxon>Pseudomonadota</taxon>
        <taxon>Gammaproteobacteria</taxon>
        <taxon>Alteromonadales</taxon>
        <taxon>Ferrimonadaceae</taxon>
        <taxon>Ferrimonas</taxon>
    </lineage>
</organism>